<dbReference type="EMBL" id="JBHSFE010000021">
    <property type="protein sequence ID" value="MFC4611152.1"/>
    <property type="molecule type" value="Genomic_DNA"/>
</dbReference>
<organism evidence="1 2">
    <name type="scientific">Streptomyces maoxianensis</name>
    <dbReference type="NCBI Taxonomy" id="1459942"/>
    <lineage>
        <taxon>Bacteria</taxon>
        <taxon>Bacillati</taxon>
        <taxon>Actinomycetota</taxon>
        <taxon>Actinomycetes</taxon>
        <taxon>Kitasatosporales</taxon>
        <taxon>Streptomycetaceae</taxon>
        <taxon>Streptomyces</taxon>
    </lineage>
</organism>
<protein>
    <submittedName>
        <fullName evidence="1">Uncharacterized protein</fullName>
    </submittedName>
</protein>
<proteinExistence type="predicted"/>
<reference evidence="2" key="1">
    <citation type="journal article" date="2019" name="Int. J. Syst. Evol. Microbiol.">
        <title>The Global Catalogue of Microorganisms (GCM) 10K type strain sequencing project: providing services to taxonomists for standard genome sequencing and annotation.</title>
        <authorList>
            <consortium name="The Broad Institute Genomics Platform"/>
            <consortium name="The Broad Institute Genome Sequencing Center for Infectious Disease"/>
            <person name="Wu L."/>
            <person name="Ma J."/>
        </authorList>
    </citation>
    <scope>NUCLEOTIDE SEQUENCE [LARGE SCALE GENOMIC DNA]</scope>
    <source>
        <strain evidence="2">CGMCC 4.7139</strain>
    </source>
</reference>
<sequence length="80" mass="9195">MLIASLLILAVLGRYAVLCWAKPFADCRKCDGIGHQLRQDRKGKTKLGKVCRRCRGKRQRLRLGRRMSNAWIRTRDAGAR</sequence>
<gene>
    <name evidence="1" type="ORF">ACFO9E_25660</name>
</gene>
<evidence type="ECO:0000313" key="2">
    <source>
        <dbReference type="Proteomes" id="UP001595993"/>
    </source>
</evidence>
<dbReference type="Proteomes" id="UP001595993">
    <property type="component" value="Unassembled WGS sequence"/>
</dbReference>
<comment type="caution">
    <text evidence="1">The sequence shown here is derived from an EMBL/GenBank/DDBJ whole genome shotgun (WGS) entry which is preliminary data.</text>
</comment>
<accession>A0ABV9GDP1</accession>
<keyword evidence="2" id="KW-1185">Reference proteome</keyword>
<dbReference type="RefSeq" id="WP_381199914.1">
    <property type="nucleotide sequence ID" value="NZ_JBHSFE010000021.1"/>
</dbReference>
<evidence type="ECO:0000313" key="1">
    <source>
        <dbReference type="EMBL" id="MFC4611152.1"/>
    </source>
</evidence>
<name>A0ABV9GDP1_9ACTN</name>